<dbReference type="InterPro" id="IPR001333">
    <property type="entry name" value="Peptidase_M32_Taq"/>
</dbReference>
<evidence type="ECO:0000256" key="1">
    <source>
        <dbReference type="PIRNR" id="PIRNR006615"/>
    </source>
</evidence>
<dbReference type="GO" id="GO:0006508">
    <property type="term" value="P:proteolysis"/>
    <property type="evidence" value="ECO:0007669"/>
    <property type="project" value="UniProtKB-UniRule"/>
</dbReference>
<comment type="catalytic activity">
    <reaction evidence="1">
        <text>Release of a C-terminal amino acid with broad specificity, except for -Pro.</text>
        <dbReference type="EC" id="3.4.17.19"/>
    </reaction>
</comment>
<dbReference type="PROSITE" id="PS52034">
    <property type="entry name" value="PEPTIDASE_M32"/>
    <property type="match status" value="1"/>
</dbReference>
<protein>
    <recommendedName>
        <fullName evidence="1">Metal-dependent carboxypeptidase</fullName>
        <ecNumber evidence="1">3.4.17.19</ecNumber>
    </recommendedName>
</protein>
<gene>
    <name evidence="4" type="ORF">F6J89_15460</name>
</gene>
<dbReference type="AlphaFoldDB" id="A0A6B3NBN0"/>
<dbReference type="PANTHER" id="PTHR34217:SF1">
    <property type="entry name" value="CARBOXYPEPTIDASE 1"/>
    <property type="match status" value="1"/>
</dbReference>
<feature type="binding site" evidence="2">
    <location>
        <position position="270"/>
    </location>
    <ligand>
        <name>Zn(2+)</name>
        <dbReference type="ChEBI" id="CHEBI:29105"/>
        <note>catalytic</note>
    </ligand>
</feature>
<dbReference type="Pfam" id="PF02074">
    <property type="entry name" value="Peptidase_M32"/>
    <property type="match status" value="1"/>
</dbReference>
<comment type="similarity">
    <text evidence="1">Belongs to the peptidase M32 family.</text>
</comment>
<keyword evidence="1" id="KW-0645">Protease</keyword>
<comment type="function">
    <text evidence="1">Broad specificity carboxypetidase that releases amino acids sequentially from the C-terminus, including neutral, aromatic, polar and basic residues.</text>
</comment>
<feature type="binding site" evidence="2">
    <location>
        <position position="300"/>
    </location>
    <ligand>
        <name>Zn(2+)</name>
        <dbReference type="ChEBI" id="CHEBI:29105"/>
        <note>catalytic</note>
    </ligand>
</feature>
<reference evidence="4" key="1">
    <citation type="submission" date="2019-11" db="EMBL/GenBank/DDBJ databases">
        <title>Genomic insights into an expanded diversity of filamentous marine cyanobacteria reveals the extraordinary biosynthetic potential of Moorea and Okeania.</title>
        <authorList>
            <person name="Ferreira Leao T."/>
            <person name="Wang M."/>
            <person name="Moss N."/>
            <person name="Da Silva R."/>
            <person name="Sanders J."/>
            <person name="Nurk S."/>
            <person name="Gurevich A."/>
            <person name="Humphrey G."/>
            <person name="Reher R."/>
            <person name="Zhu Q."/>
            <person name="Belda-Ferre P."/>
            <person name="Glukhov E."/>
            <person name="Rex R."/>
            <person name="Dorrestein P.C."/>
            <person name="Knight R."/>
            <person name="Pevzner P."/>
            <person name="Gerwick W.H."/>
            <person name="Gerwick L."/>
        </authorList>
    </citation>
    <scope>NUCLEOTIDE SEQUENCE</scope>
    <source>
        <strain evidence="4">SIO1C4</strain>
    </source>
</reference>
<keyword evidence="1" id="KW-0378">Hydrolase</keyword>
<evidence type="ECO:0000256" key="2">
    <source>
        <dbReference type="PIRSR" id="PIRSR006615-1"/>
    </source>
</evidence>
<dbReference type="PANTHER" id="PTHR34217">
    <property type="entry name" value="METAL-DEPENDENT CARBOXYPEPTIDASE"/>
    <property type="match status" value="1"/>
</dbReference>
<proteinExistence type="inferred from homology"/>
<accession>A0A6B3NBN0</accession>
<dbReference type="GO" id="GO:0004181">
    <property type="term" value="F:metallocarboxypeptidase activity"/>
    <property type="evidence" value="ECO:0007669"/>
    <property type="project" value="UniProtKB-UniRule"/>
</dbReference>
<keyword evidence="1" id="KW-0482">Metalloprotease</keyword>
<dbReference type="SUPFAM" id="SSF55486">
    <property type="entry name" value="Metalloproteases ('zincins'), catalytic domain"/>
    <property type="match status" value="1"/>
</dbReference>
<keyword evidence="2" id="KW-0862">Zinc</keyword>
<evidence type="ECO:0000256" key="3">
    <source>
        <dbReference type="PIRSR" id="PIRSR006615-2"/>
    </source>
</evidence>
<comment type="caution">
    <text evidence="4">The sequence shown here is derived from an EMBL/GenBank/DDBJ whole genome shotgun (WGS) entry which is preliminary data.</text>
</comment>
<comment type="cofactor">
    <cofactor evidence="2">
        <name>Zn(2+)</name>
        <dbReference type="ChEBI" id="CHEBI:29105"/>
    </cofactor>
    <text evidence="2">Binds 1 zinc ion per subunit.</text>
</comment>
<dbReference type="PRINTS" id="PR00998">
    <property type="entry name" value="CRBOXYPTASET"/>
</dbReference>
<dbReference type="GO" id="GO:0046872">
    <property type="term" value="F:metal ion binding"/>
    <property type="evidence" value="ECO:0007669"/>
    <property type="project" value="UniProtKB-KW"/>
</dbReference>
<name>A0A6B3NBN0_9CYAN</name>
<organism evidence="4">
    <name type="scientific">Symploca sp. SIO1C4</name>
    <dbReference type="NCBI Taxonomy" id="2607765"/>
    <lineage>
        <taxon>Bacteria</taxon>
        <taxon>Bacillati</taxon>
        <taxon>Cyanobacteriota</taxon>
        <taxon>Cyanophyceae</taxon>
        <taxon>Coleofasciculales</taxon>
        <taxon>Coleofasciculaceae</taxon>
        <taxon>Symploca</taxon>
    </lineage>
</organism>
<dbReference type="EMBL" id="JAAHFQ010000290">
    <property type="protein sequence ID" value="NER28990.1"/>
    <property type="molecule type" value="Genomic_DNA"/>
</dbReference>
<dbReference type="CDD" id="cd06460">
    <property type="entry name" value="M32_Taq"/>
    <property type="match status" value="1"/>
</dbReference>
<keyword evidence="1 2" id="KW-0479">Metal-binding</keyword>
<keyword evidence="1 4" id="KW-0121">Carboxypeptidase</keyword>
<dbReference type="EC" id="3.4.17.19" evidence="1"/>
<dbReference type="Gene3D" id="1.10.1370.30">
    <property type="match status" value="1"/>
</dbReference>
<sequence>MQTTEKTETKLSTLKTHLTEINDLEAAASLLYWDQATYMPPGGASARGRQLATLQSISHTKFTDPRVGKLLEDLRPYEETLPYDSDEASLIRVTRRKYEQAVWVPASFMAKMSKHRAEAYGFWVKARSENNFALVQPYLEKTLEMSRELASFFPSYEHIADPLIDLADYGMKTSFLRTLFTELRQQLVPIVEAITAQPTADNSCLHQFYPENQQLEFTIKLIKQLGYDFQRGRQDQTHHPFMINFSTGDVRITTRVYENELGQALFSTIHEMGHALYEQGINSDFEGTPLAGGTSSGIHESQSRLWENLVGRSRSFWQFFYPQLQAFFPAQLKEVSLDNFYRAINKVGRTLIRTDADEVTYNLHVMLRFDLELQMLEGSLEVKDLPEAWRERYRDDLGIVPETDSEGVLQDIHWYSGQIGGMFQCYTLGNLISAQVFEAAVKEHPEIITKIEQGNFYTLHNWLKEKIYQHGCKYTAAELIRSVTGDTLRIAPFIRYIKQKYGQLYQL</sequence>
<evidence type="ECO:0000313" key="4">
    <source>
        <dbReference type="EMBL" id="NER28990.1"/>
    </source>
</evidence>
<feature type="active site" description="Proton donor/acceptor" evidence="3">
    <location>
        <position position="271"/>
    </location>
</feature>
<feature type="binding site" evidence="2">
    <location>
        <position position="274"/>
    </location>
    <ligand>
        <name>Zn(2+)</name>
        <dbReference type="ChEBI" id="CHEBI:29105"/>
        <note>catalytic</note>
    </ligand>
</feature>
<dbReference type="PIRSF" id="PIRSF006615">
    <property type="entry name" value="Zn_crbxpep_Taq"/>
    <property type="match status" value="1"/>
</dbReference>